<dbReference type="Gene3D" id="2.102.10.10">
    <property type="entry name" value="Rieske [2Fe-2S] iron-sulphur domain"/>
    <property type="match status" value="1"/>
</dbReference>
<evidence type="ECO:0000256" key="5">
    <source>
        <dbReference type="ARBA" id="ARBA00023157"/>
    </source>
</evidence>
<sequence length="187" mass="19954">MNNEKDCPCQCDGKTTIAAAVTPPVESPGRRRLLAWGTVILGGVAASAAGVPILGFLLAPLANKANSWIAAGKISDFEVGKTHKVEFVNPLADANDGETAKTIMYVRRNEGDTFNIFAVNCTHLGCPVSWFANAGLFMCPCHGGVYYEDGSVAAGPPPRELFQYPHKIENETLMVEVGHLPTLQQPA</sequence>
<protein>
    <submittedName>
        <fullName evidence="9">Cytochrome b6-f complex iron-sulfur subunit</fullName>
    </submittedName>
</protein>
<evidence type="ECO:0000256" key="4">
    <source>
        <dbReference type="ARBA" id="ARBA00023014"/>
    </source>
</evidence>
<comment type="cofactor">
    <cofactor evidence="6">
        <name>[2Fe-2S] cluster</name>
        <dbReference type="ChEBI" id="CHEBI:190135"/>
    </cofactor>
</comment>
<feature type="transmembrane region" description="Helical" evidence="7">
    <location>
        <begin position="33"/>
        <end position="59"/>
    </location>
</feature>
<dbReference type="EMBL" id="CP036432">
    <property type="protein sequence ID" value="QDV85872.1"/>
    <property type="molecule type" value="Genomic_DNA"/>
</dbReference>
<evidence type="ECO:0000256" key="6">
    <source>
        <dbReference type="ARBA" id="ARBA00034078"/>
    </source>
</evidence>
<dbReference type="PRINTS" id="PR00162">
    <property type="entry name" value="RIESKE"/>
</dbReference>
<dbReference type="InterPro" id="IPR005805">
    <property type="entry name" value="Rieske_Fe-S_prot_C"/>
</dbReference>
<evidence type="ECO:0000259" key="8">
    <source>
        <dbReference type="PROSITE" id="PS51296"/>
    </source>
</evidence>
<evidence type="ECO:0000256" key="3">
    <source>
        <dbReference type="ARBA" id="ARBA00023004"/>
    </source>
</evidence>
<evidence type="ECO:0000256" key="2">
    <source>
        <dbReference type="ARBA" id="ARBA00022723"/>
    </source>
</evidence>
<keyword evidence="2" id="KW-0479">Metal-binding</keyword>
<reference evidence="9 10" key="1">
    <citation type="submission" date="2019-02" db="EMBL/GenBank/DDBJ databases">
        <title>Deep-cultivation of Planctomycetes and their phenomic and genomic characterization uncovers novel biology.</title>
        <authorList>
            <person name="Wiegand S."/>
            <person name="Jogler M."/>
            <person name="Boedeker C."/>
            <person name="Pinto D."/>
            <person name="Vollmers J."/>
            <person name="Rivas-Marin E."/>
            <person name="Kohn T."/>
            <person name="Peeters S.H."/>
            <person name="Heuer A."/>
            <person name="Rast P."/>
            <person name="Oberbeckmann S."/>
            <person name="Bunk B."/>
            <person name="Jeske O."/>
            <person name="Meyerdierks A."/>
            <person name="Storesund J.E."/>
            <person name="Kallscheuer N."/>
            <person name="Luecker S."/>
            <person name="Lage O.M."/>
            <person name="Pohl T."/>
            <person name="Merkel B.J."/>
            <person name="Hornburger P."/>
            <person name="Mueller R.-W."/>
            <person name="Bruemmer F."/>
            <person name="Labrenz M."/>
            <person name="Spormann A.M."/>
            <person name="Op den Camp H."/>
            <person name="Overmann J."/>
            <person name="Amann R."/>
            <person name="Jetten M.S.M."/>
            <person name="Mascher T."/>
            <person name="Medema M.H."/>
            <person name="Devos D.P."/>
            <person name="Kaster A.-K."/>
            <person name="Ovreas L."/>
            <person name="Rohde M."/>
            <person name="Galperin M.Y."/>
            <person name="Jogler C."/>
        </authorList>
    </citation>
    <scope>NUCLEOTIDE SEQUENCE [LARGE SCALE GENOMIC DNA]</scope>
    <source>
        <strain evidence="9 10">TBK1r</strain>
    </source>
</reference>
<evidence type="ECO:0000313" key="10">
    <source>
        <dbReference type="Proteomes" id="UP000318081"/>
    </source>
</evidence>
<dbReference type="PROSITE" id="PS51296">
    <property type="entry name" value="RIESKE"/>
    <property type="match status" value="1"/>
</dbReference>
<feature type="domain" description="Rieske" evidence="8">
    <location>
        <begin position="86"/>
        <end position="175"/>
    </location>
</feature>
<dbReference type="InterPro" id="IPR036922">
    <property type="entry name" value="Rieske_2Fe-2S_sf"/>
</dbReference>
<dbReference type="InterPro" id="IPR014349">
    <property type="entry name" value="Rieske_Fe-S_prot"/>
</dbReference>
<keyword evidence="7" id="KW-1133">Transmembrane helix</keyword>
<name>A0ABX5XVX1_9BACT</name>
<gene>
    <name evidence="9" type="primary">petC</name>
    <name evidence="9" type="ORF">TBK1r_48880</name>
</gene>
<dbReference type="InterPro" id="IPR017941">
    <property type="entry name" value="Rieske_2Fe-2S"/>
</dbReference>
<keyword evidence="10" id="KW-1185">Reference proteome</keyword>
<dbReference type="SUPFAM" id="SSF50022">
    <property type="entry name" value="ISP domain"/>
    <property type="match status" value="1"/>
</dbReference>
<organism evidence="9 10">
    <name type="scientific">Stieleria magnilauensis</name>
    <dbReference type="NCBI Taxonomy" id="2527963"/>
    <lineage>
        <taxon>Bacteria</taxon>
        <taxon>Pseudomonadati</taxon>
        <taxon>Planctomycetota</taxon>
        <taxon>Planctomycetia</taxon>
        <taxon>Pirellulales</taxon>
        <taxon>Pirellulaceae</taxon>
        <taxon>Stieleria</taxon>
    </lineage>
</organism>
<dbReference type="PANTHER" id="PTHR10134">
    <property type="entry name" value="CYTOCHROME B-C1 COMPLEX SUBUNIT RIESKE, MITOCHONDRIAL"/>
    <property type="match status" value="1"/>
</dbReference>
<keyword evidence="3" id="KW-0408">Iron</keyword>
<keyword evidence="7" id="KW-0472">Membrane</keyword>
<evidence type="ECO:0000256" key="1">
    <source>
        <dbReference type="ARBA" id="ARBA00022714"/>
    </source>
</evidence>
<dbReference type="Proteomes" id="UP000318081">
    <property type="component" value="Chromosome"/>
</dbReference>
<keyword evidence="1" id="KW-0001">2Fe-2S</keyword>
<keyword evidence="4" id="KW-0411">Iron-sulfur</keyword>
<evidence type="ECO:0000256" key="7">
    <source>
        <dbReference type="SAM" id="Phobius"/>
    </source>
</evidence>
<dbReference type="Pfam" id="PF00355">
    <property type="entry name" value="Rieske"/>
    <property type="match status" value="1"/>
</dbReference>
<dbReference type="RefSeq" id="WP_145216203.1">
    <property type="nucleotide sequence ID" value="NZ_CP036432.1"/>
</dbReference>
<keyword evidence="7" id="KW-0812">Transmembrane</keyword>
<keyword evidence="5" id="KW-1015">Disulfide bond</keyword>
<evidence type="ECO:0000313" key="9">
    <source>
        <dbReference type="EMBL" id="QDV85872.1"/>
    </source>
</evidence>
<proteinExistence type="predicted"/>
<accession>A0ABX5XVX1</accession>